<feature type="domain" description="Glutaredoxin" evidence="2">
    <location>
        <begin position="315"/>
        <end position="374"/>
    </location>
</feature>
<feature type="domain" description="DUF547" evidence="3">
    <location>
        <begin position="578"/>
        <end position="705"/>
    </location>
</feature>
<evidence type="ECO:0000259" key="3">
    <source>
        <dbReference type="Pfam" id="PF04784"/>
    </source>
</evidence>
<feature type="compositionally biased region" description="Basic and acidic residues" evidence="1">
    <location>
        <begin position="115"/>
        <end position="145"/>
    </location>
</feature>
<feature type="compositionally biased region" description="Basic and acidic residues" evidence="1">
    <location>
        <begin position="152"/>
        <end position="180"/>
    </location>
</feature>
<gene>
    <name evidence="4" type="ORF">Prudu_004317</name>
</gene>
<dbReference type="InterPro" id="IPR036390">
    <property type="entry name" value="WH_DNA-bd_sf"/>
</dbReference>
<dbReference type="SUPFAM" id="SSF46785">
    <property type="entry name" value="Winged helix' DNA-binding domain"/>
    <property type="match status" value="1"/>
</dbReference>
<dbReference type="PROSITE" id="PS51354">
    <property type="entry name" value="GLUTAREDOXIN_2"/>
    <property type="match status" value="1"/>
</dbReference>
<proteinExistence type="predicted"/>
<dbReference type="InterPro" id="IPR036249">
    <property type="entry name" value="Thioredoxin-like_sf"/>
</dbReference>
<dbReference type="InterPro" id="IPR002109">
    <property type="entry name" value="Glutaredoxin"/>
</dbReference>
<dbReference type="Pfam" id="PF04784">
    <property type="entry name" value="DUF547"/>
    <property type="match status" value="1"/>
</dbReference>
<dbReference type="Gene3D" id="1.10.10.10">
    <property type="entry name" value="Winged helix-like DNA-binding domain superfamily/Winged helix DNA-binding domain"/>
    <property type="match status" value="1"/>
</dbReference>
<dbReference type="InterPro" id="IPR036388">
    <property type="entry name" value="WH-like_DNA-bd_sf"/>
</dbReference>
<evidence type="ECO:0000259" key="2">
    <source>
        <dbReference type="Pfam" id="PF00462"/>
    </source>
</evidence>
<accession>A0A4Y1QV35</accession>
<dbReference type="SUPFAM" id="SSF52833">
    <property type="entry name" value="Thioredoxin-like"/>
    <property type="match status" value="1"/>
</dbReference>
<name>A0A4Y1QV35_PRUDU</name>
<dbReference type="PANTHER" id="PTHR46361:SF3">
    <property type="entry name" value="ELECTRON CARRIER_ PROTEIN DISULFIDE OXIDOREDUCTASE"/>
    <property type="match status" value="1"/>
</dbReference>
<dbReference type="InterPro" id="IPR006869">
    <property type="entry name" value="DUF547"/>
</dbReference>
<feature type="region of interest" description="Disordered" evidence="1">
    <location>
        <begin position="35"/>
        <end position="199"/>
    </location>
</feature>
<dbReference type="CDD" id="cd04371">
    <property type="entry name" value="DEP"/>
    <property type="match status" value="1"/>
</dbReference>
<dbReference type="PANTHER" id="PTHR46361">
    <property type="entry name" value="ELECTRON CARRIER/ PROTEIN DISULFIDE OXIDOREDUCTASE"/>
    <property type="match status" value="1"/>
</dbReference>
<evidence type="ECO:0000313" key="4">
    <source>
        <dbReference type="EMBL" id="BBG95699.1"/>
    </source>
</evidence>
<dbReference type="Pfam" id="PF00462">
    <property type="entry name" value="Glutaredoxin"/>
    <property type="match status" value="1"/>
</dbReference>
<feature type="non-terminal residue" evidence="4">
    <location>
        <position position="1"/>
    </location>
</feature>
<protein>
    <submittedName>
        <fullName evidence="4">Electron carrier</fullName>
    </submittedName>
</protein>
<dbReference type="Gene3D" id="3.40.30.10">
    <property type="entry name" value="Glutaredoxin"/>
    <property type="match status" value="1"/>
</dbReference>
<reference evidence="4" key="1">
    <citation type="journal article" date="2019" name="Science">
        <title>Mutation of a bHLH transcription factor allowed almond domestication.</title>
        <authorList>
            <person name="Sanchez-Perez R."/>
            <person name="Pavan S."/>
            <person name="Mazzeo R."/>
            <person name="Moldovan C."/>
            <person name="Aiese Cigliano R."/>
            <person name="Del Cueto J."/>
            <person name="Ricciardi F."/>
            <person name="Lotti C."/>
            <person name="Ricciardi L."/>
            <person name="Dicenta F."/>
            <person name="Lopez-Marques R.L."/>
            <person name="Lindberg Moller B."/>
        </authorList>
    </citation>
    <scope>NUCLEOTIDE SEQUENCE</scope>
</reference>
<sequence length="777" mass="86869">KIQPDQSTRSCIKSFKVHSCLNFILPCLMEKEASTKENVTSSLAAQKLDRDTLDLQKSQGGEPSKEIESLSISTGGPKLENNGEDGLVEKTDVSGDLKSKEQGKKLDSNPSHSGMGEKIDERMDLESKAQEKDSDSNKEQNDSGHKVASTAQEEKLHNDGHDNLGKKTDQGKDLESKAQEETNQTTDKILGEEEELEPVFDGTEVPGMEANRSMSTHTLDLDSETQGVVKKAVALTNLVKIKGVVVVSTFLRRLSGKRDEDEQDVIDHADKNASDSTKDSEAREDIQDGDAENKAEQREEVIEEPAQAIAIKGRVILYTRLGCQDCKEARLFLYRKKLRYVEINIDVFPSRKLELEKIAGSSSVPKVFFNEVLIGGLSELKGLNESGKFDEKIDYLISEPPSFEAPLPPLSGEDDLSNSGAIDELALIARKMKEFVIVKDRFYKMRRSGGFLSRGSVSGKGRVIGKAVAIEFGRKLASKLFFHHVLEENLFEDGNHLYRFLDDDPIVSQCHNIPRGIIDVKPKPILDIASRLRFLFYAILEAYVSEDGKHVDYRSIHGSEEFARYLRIVEELQRVEVKDMQREEKLAFFINLYNLMAIHAILVWGHPAGAIERKRLFGDFKYVVGGSTYSLSAIQNGILRGNQRPPYNLMKPFGAKDKRSMVTLPYSEPLIHFALVCGTRSGPALRCYSPGDIDKELMEAARNFLRNGGLIIDFDTKVASASKILKWFSVDFGKNEVEVLKHSSNYLEPAVSEALLESLAKSQLKVMYQPYDWGVNC</sequence>
<evidence type="ECO:0000256" key="1">
    <source>
        <dbReference type="SAM" id="MobiDB-lite"/>
    </source>
</evidence>
<organism evidence="4">
    <name type="scientific">Prunus dulcis</name>
    <name type="common">Almond</name>
    <name type="synonym">Amygdalus dulcis</name>
    <dbReference type="NCBI Taxonomy" id="3755"/>
    <lineage>
        <taxon>Eukaryota</taxon>
        <taxon>Viridiplantae</taxon>
        <taxon>Streptophyta</taxon>
        <taxon>Embryophyta</taxon>
        <taxon>Tracheophyta</taxon>
        <taxon>Spermatophyta</taxon>
        <taxon>Magnoliopsida</taxon>
        <taxon>eudicotyledons</taxon>
        <taxon>Gunneridae</taxon>
        <taxon>Pentapetalae</taxon>
        <taxon>rosids</taxon>
        <taxon>fabids</taxon>
        <taxon>Rosales</taxon>
        <taxon>Rosaceae</taxon>
        <taxon>Amygdaloideae</taxon>
        <taxon>Amygdaleae</taxon>
        <taxon>Prunus</taxon>
    </lineage>
</organism>
<feature type="compositionally biased region" description="Basic and acidic residues" evidence="1">
    <location>
        <begin position="87"/>
        <end position="107"/>
    </location>
</feature>
<dbReference type="EMBL" id="AP019297">
    <property type="protein sequence ID" value="BBG95699.1"/>
    <property type="molecule type" value="Genomic_DNA"/>
</dbReference>
<feature type="region of interest" description="Disordered" evidence="1">
    <location>
        <begin position="259"/>
        <end position="299"/>
    </location>
</feature>
<dbReference type="AlphaFoldDB" id="A0A4Y1QV35"/>